<dbReference type="Proteomes" id="UP000292544">
    <property type="component" value="Unassembled WGS sequence"/>
</dbReference>
<accession>A0ABY1WUZ5</accession>
<dbReference type="NCBIfam" id="TIGR04215">
    <property type="entry name" value="choice_anch_A"/>
    <property type="match status" value="1"/>
</dbReference>
<evidence type="ECO:0000313" key="4">
    <source>
        <dbReference type="EMBL" id="TAA48566.1"/>
    </source>
</evidence>
<keyword evidence="1" id="KW-0812">Transmembrane</keyword>
<feature type="transmembrane region" description="Helical" evidence="1">
    <location>
        <begin position="280"/>
        <end position="299"/>
    </location>
</feature>
<dbReference type="InterPro" id="IPR026588">
    <property type="entry name" value="Choice_anch_A"/>
</dbReference>
<proteinExistence type="predicted"/>
<evidence type="ECO:0000256" key="2">
    <source>
        <dbReference type="SAM" id="SignalP"/>
    </source>
</evidence>
<keyword evidence="5" id="KW-1185">Reference proteome</keyword>
<dbReference type="EMBL" id="SHLY01000001">
    <property type="protein sequence ID" value="TAA48566.1"/>
    <property type="molecule type" value="Genomic_DNA"/>
</dbReference>
<protein>
    <submittedName>
        <fullName evidence="4">Choice-of-anchor A family protein</fullName>
    </submittedName>
</protein>
<name>A0ABY1WUZ5_9GAMM</name>
<keyword evidence="1" id="KW-0472">Membrane</keyword>
<organism evidence="4 5">
    <name type="scientific">Corallincola spongiicola</name>
    <dbReference type="NCBI Taxonomy" id="2520508"/>
    <lineage>
        <taxon>Bacteria</taxon>
        <taxon>Pseudomonadati</taxon>
        <taxon>Pseudomonadota</taxon>
        <taxon>Gammaproteobacteria</taxon>
        <taxon>Alteromonadales</taxon>
        <taxon>Psychromonadaceae</taxon>
        <taxon>Corallincola</taxon>
    </lineage>
</organism>
<evidence type="ECO:0000259" key="3">
    <source>
        <dbReference type="Pfam" id="PF20597"/>
    </source>
</evidence>
<sequence>MNSQSFKAIFKTFCFSSSLVVCGVASASPMSTYNLILQQDYNFEGGDVEGRTLVGGNLNAEGFGAVFGSRITEDGDALSVVGDITATNLTIERGDVRHAGNLNVGNINMNGGGTVNYDASFNIDSIVSELNSESSFYAGLSENASFNSVTKTFEYDGTDALAVFDVSAADIFAQNSSLSLDYGLAETVIINVSGADILVEGGVNLVDGFRPYEFGAENILWNFYEADSVNFNSIAMSGSVLAIGADVSGGAVFDGSVAAKSYTGGREFHQFLFNPPTVEVPTPATFAFMLLACFGGLVLRRQS</sequence>
<feature type="signal peptide" evidence="2">
    <location>
        <begin position="1"/>
        <end position="27"/>
    </location>
</feature>
<comment type="caution">
    <text evidence="4">The sequence shown here is derived from an EMBL/GenBank/DDBJ whole genome shotgun (WGS) entry which is preliminary data.</text>
</comment>
<gene>
    <name evidence="4" type="ORF">EXY25_04920</name>
</gene>
<feature type="domain" description="Choice-of-anchor A" evidence="3">
    <location>
        <begin position="28"/>
        <end position="269"/>
    </location>
</feature>
<reference evidence="5" key="1">
    <citation type="submission" date="2019-02" db="EMBL/GenBank/DDBJ databases">
        <title>Draft genome sequence of Muricauda sp. 176CP4-71.</title>
        <authorList>
            <person name="Park J.-S."/>
        </authorList>
    </citation>
    <scope>NUCLEOTIDE SEQUENCE [LARGE SCALE GENOMIC DNA]</scope>
    <source>
        <strain evidence="5">176GS2-150</strain>
    </source>
</reference>
<evidence type="ECO:0000256" key="1">
    <source>
        <dbReference type="SAM" id="Phobius"/>
    </source>
</evidence>
<keyword evidence="2" id="KW-0732">Signal</keyword>
<evidence type="ECO:0000313" key="5">
    <source>
        <dbReference type="Proteomes" id="UP000292544"/>
    </source>
</evidence>
<dbReference type="Pfam" id="PF20597">
    <property type="entry name" value="pAdhesive_15"/>
    <property type="match status" value="1"/>
</dbReference>
<feature type="chain" id="PRO_5046839153" evidence="2">
    <location>
        <begin position="28"/>
        <end position="303"/>
    </location>
</feature>
<keyword evidence="1" id="KW-1133">Transmembrane helix</keyword>